<proteinExistence type="predicted"/>
<dbReference type="Proteomes" id="UP000256328">
    <property type="component" value="Unassembled WGS sequence"/>
</dbReference>
<dbReference type="EMBL" id="PDLN01000023">
    <property type="protein sequence ID" value="RDW57320.1"/>
    <property type="molecule type" value="Genomic_DNA"/>
</dbReference>
<gene>
    <name evidence="1" type="ORF">BP5796_12770</name>
</gene>
<reference evidence="1 2" key="1">
    <citation type="journal article" date="2018" name="IMA Fungus">
        <title>IMA Genome-F 9: Draft genome sequence of Annulohypoxylon stygium, Aspergillus mulundensis, Berkeleyomyces basicola (syn. Thielaviopsis basicola), Ceratocystis smalleyi, two Cercospora beticola strains, Coleophoma cylindrospora, Fusarium fracticaudum, Phialophora cf. hyalina, and Morchella septimelata.</title>
        <authorList>
            <person name="Wingfield B.D."/>
            <person name="Bills G.F."/>
            <person name="Dong Y."/>
            <person name="Huang W."/>
            <person name="Nel W.J."/>
            <person name="Swalarsk-Parry B.S."/>
            <person name="Vaghefi N."/>
            <person name="Wilken P.M."/>
            <person name="An Z."/>
            <person name="de Beer Z.W."/>
            <person name="De Vos L."/>
            <person name="Chen L."/>
            <person name="Duong T.A."/>
            <person name="Gao Y."/>
            <person name="Hammerbacher A."/>
            <person name="Kikkert J.R."/>
            <person name="Li Y."/>
            <person name="Li H."/>
            <person name="Li K."/>
            <person name="Li Q."/>
            <person name="Liu X."/>
            <person name="Ma X."/>
            <person name="Naidoo K."/>
            <person name="Pethybridge S.J."/>
            <person name="Sun J."/>
            <person name="Steenkamp E.T."/>
            <person name="van der Nest M.A."/>
            <person name="van Wyk S."/>
            <person name="Wingfield M.J."/>
            <person name="Xiong C."/>
            <person name="Yue Q."/>
            <person name="Zhang X."/>
        </authorList>
    </citation>
    <scope>NUCLEOTIDE SEQUENCE [LARGE SCALE GENOMIC DNA]</scope>
    <source>
        <strain evidence="1 2">BP5796</strain>
    </source>
</reference>
<dbReference type="InterPro" id="IPR043129">
    <property type="entry name" value="ATPase_NBD"/>
</dbReference>
<dbReference type="PANTHER" id="PTHR42749">
    <property type="entry name" value="CELL SHAPE-DETERMINING PROTEIN MREB"/>
    <property type="match status" value="1"/>
</dbReference>
<name>A0A3D8Q6M8_9HELO</name>
<dbReference type="AlphaFoldDB" id="A0A3D8Q6M8"/>
<dbReference type="OrthoDB" id="2394218at2759"/>
<evidence type="ECO:0000313" key="2">
    <source>
        <dbReference type="Proteomes" id="UP000256328"/>
    </source>
</evidence>
<keyword evidence="2" id="KW-1185">Reference proteome</keyword>
<protein>
    <submittedName>
        <fullName evidence="1">Uncharacterized protein</fullName>
    </submittedName>
</protein>
<comment type="caution">
    <text evidence="1">The sequence shown here is derived from an EMBL/GenBank/DDBJ whole genome shotgun (WGS) entry which is preliminary data.</text>
</comment>
<accession>A0A3D8Q6M8</accession>
<dbReference type="SUPFAM" id="SSF53067">
    <property type="entry name" value="Actin-like ATPase domain"/>
    <property type="match status" value="1"/>
</dbReference>
<dbReference type="CDD" id="cd10170">
    <property type="entry name" value="ASKHA_NBD_HSP70"/>
    <property type="match status" value="1"/>
</dbReference>
<dbReference type="PANTHER" id="PTHR42749:SF1">
    <property type="entry name" value="CELL SHAPE-DETERMINING PROTEIN MREB"/>
    <property type="match status" value="1"/>
</dbReference>
<sequence>MVGAGDQPDLLVGIDFGMTYTGNAARSERYITDYGLATSIGHSQIRNENASKIAYAQDNAVARWGFLCDENNEPDEQDQVVQSFKIYLDQDSIDAARRAGIDDMPLVEEAKRLVADYLRQVYIHIKKSIEASTGPWCDKKVDFIFTMPTTWTSQKILKDFEEAIHRAGFGSENSSKHSATLELTEAEAAAVFVVANPPVHFEAGDILLVCDAGGGTTDLGLVQIFDAKLPSLEQLAAVSGVGIGSTMIDTAFQLLVRQRIKTYPDILPPETPHKLAESTTFQSIKHNFGTAYAFQAQYKMGLNMGQDLTHPGLRIERGKMLLSRYDLALIAPFISGDRS</sequence>
<evidence type="ECO:0000313" key="1">
    <source>
        <dbReference type="EMBL" id="RDW57320.1"/>
    </source>
</evidence>
<organism evidence="1 2">
    <name type="scientific">Coleophoma crateriformis</name>
    <dbReference type="NCBI Taxonomy" id="565419"/>
    <lineage>
        <taxon>Eukaryota</taxon>
        <taxon>Fungi</taxon>
        <taxon>Dikarya</taxon>
        <taxon>Ascomycota</taxon>
        <taxon>Pezizomycotina</taxon>
        <taxon>Leotiomycetes</taxon>
        <taxon>Helotiales</taxon>
        <taxon>Dermateaceae</taxon>
        <taxon>Coleophoma</taxon>
    </lineage>
</organism>
<dbReference type="Gene3D" id="3.30.420.40">
    <property type="match status" value="2"/>
</dbReference>
<dbReference type="Gene3D" id="3.90.640.10">
    <property type="entry name" value="Actin, Chain A, domain 4"/>
    <property type="match status" value="1"/>
</dbReference>